<gene>
    <name evidence="2" type="ORF">H8K33_16915</name>
</gene>
<comment type="caution">
    <text evidence="2">The sequence shown here is derived from an EMBL/GenBank/DDBJ whole genome shotgun (WGS) entry which is preliminary data.</text>
</comment>
<feature type="compositionally biased region" description="Gly residues" evidence="1">
    <location>
        <begin position="252"/>
        <end position="270"/>
    </location>
</feature>
<evidence type="ECO:0000313" key="3">
    <source>
        <dbReference type="Proteomes" id="UP000643610"/>
    </source>
</evidence>
<accession>A0ABR6XV06</accession>
<dbReference type="Proteomes" id="UP000643610">
    <property type="component" value="Unassembled WGS sequence"/>
</dbReference>
<proteinExistence type="predicted"/>
<reference evidence="2 3" key="1">
    <citation type="submission" date="2020-08" db="EMBL/GenBank/DDBJ databases">
        <title>Novel species isolated from subtropical streams in China.</title>
        <authorList>
            <person name="Lu H."/>
        </authorList>
    </citation>
    <scope>NUCLEOTIDE SEQUENCE [LARGE SCALE GENOMIC DNA]</scope>
    <source>
        <strain evidence="2 3">KCTC 52442</strain>
    </source>
</reference>
<dbReference type="EMBL" id="JACOFU010000008">
    <property type="protein sequence ID" value="MBC3833193.1"/>
    <property type="molecule type" value="Genomic_DNA"/>
</dbReference>
<keyword evidence="3" id="KW-1185">Reference proteome</keyword>
<protein>
    <submittedName>
        <fullName evidence="2">Uncharacterized protein</fullName>
    </submittedName>
</protein>
<dbReference type="RefSeq" id="WP_186892241.1">
    <property type="nucleotide sequence ID" value="NZ_JACOFU010000008.1"/>
</dbReference>
<name>A0ABR6XV06_9BURK</name>
<feature type="region of interest" description="Disordered" evidence="1">
    <location>
        <begin position="248"/>
        <end position="270"/>
    </location>
</feature>
<sequence length="270" mass="29613">MVFQKIYTRIDAVLQQHRFQHLIRQSKYRHQLSELPSGLLPHWQRSAKNEFTGIPSDAVFFIQAAEGLMMFFDCVRRSEHACGLPSKAADSIWHAWLSLPQSDFKAQTVERFCRQHFGREIPHVEATQMESDMSAALAATLLQLRRIAGKDPLSHFAPDLFTLDQRLKMPRGYSYQMQGGRIGWQNMSLLGKGTGTTFYPSSFEPAQLMALGLITAPMLELHQRKQAEQAAQQGGSCGSSCGMQTSSCDSGSDGGGDGGSCGSGCGGGCS</sequence>
<evidence type="ECO:0000256" key="1">
    <source>
        <dbReference type="SAM" id="MobiDB-lite"/>
    </source>
</evidence>
<organism evidence="2 3">
    <name type="scientific">Undibacterium amnicola</name>
    <dbReference type="NCBI Taxonomy" id="1834038"/>
    <lineage>
        <taxon>Bacteria</taxon>
        <taxon>Pseudomonadati</taxon>
        <taxon>Pseudomonadota</taxon>
        <taxon>Betaproteobacteria</taxon>
        <taxon>Burkholderiales</taxon>
        <taxon>Oxalobacteraceae</taxon>
        <taxon>Undibacterium</taxon>
    </lineage>
</organism>
<evidence type="ECO:0000313" key="2">
    <source>
        <dbReference type="EMBL" id="MBC3833193.1"/>
    </source>
</evidence>